<dbReference type="Proteomes" id="UP000824120">
    <property type="component" value="Chromosome 5"/>
</dbReference>
<dbReference type="AlphaFoldDB" id="A0A9J5Z2Y0"/>
<comment type="caution">
    <text evidence="1">The sequence shown here is derived from an EMBL/GenBank/DDBJ whole genome shotgun (WGS) entry which is preliminary data.</text>
</comment>
<gene>
    <name evidence="1" type="ORF">H5410_028526</name>
</gene>
<dbReference type="EMBL" id="JACXVP010000005">
    <property type="protein sequence ID" value="KAG5607034.1"/>
    <property type="molecule type" value="Genomic_DNA"/>
</dbReference>
<reference evidence="1 2" key="1">
    <citation type="submission" date="2020-09" db="EMBL/GenBank/DDBJ databases">
        <title>De no assembly of potato wild relative species, Solanum commersonii.</title>
        <authorList>
            <person name="Cho K."/>
        </authorList>
    </citation>
    <scope>NUCLEOTIDE SEQUENCE [LARGE SCALE GENOMIC DNA]</scope>
    <source>
        <strain evidence="1">LZ3.2</strain>
        <tissue evidence="1">Leaf</tissue>
    </source>
</reference>
<evidence type="ECO:0000313" key="1">
    <source>
        <dbReference type="EMBL" id="KAG5607034.1"/>
    </source>
</evidence>
<sequence length="148" mass="17420">MSNMHNASFSPFLRPPILLSFPLCYGMFHTYSEFINHIQIYIYIWYFFTRKSSINSTVAPRNVRPRRNDNIVILPTPSSNLNHPISRGRAIPIDRQQMARINMFVSIRRGITPIMDRQQMERRNIVESSNELVNIAEEQIDLDLNLRL</sequence>
<proteinExistence type="predicted"/>
<evidence type="ECO:0000313" key="2">
    <source>
        <dbReference type="Proteomes" id="UP000824120"/>
    </source>
</evidence>
<protein>
    <submittedName>
        <fullName evidence="1">Uncharacterized protein</fullName>
    </submittedName>
</protein>
<name>A0A9J5Z2Y0_SOLCO</name>
<accession>A0A9J5Z2Y0</accession>
<organism evidence="1 2">
    <name type="scientific">Solanum commersonii</name>
    <name type="common">Commerson's wild potato</name>
    <name type="synonym">Commerson's nightshade</name>
    <dbReference type="NCBI Taxonomy" id="4109"/>
    <lineage>
        <taxon>Eukaryota</taxon>
        <taxon>Viridiplantae</taxon>
        <taxon>Streptophyta</taxon>
        <taxon>Embryophyta</taxon>
        <taxon>Tracheophyta</taxon>
        <taxon>Spermatophyta</taxon>
        <taxon>Magnoliopsida</taxon>
        <taxon>eudicotyledons</taxon>
        <taxon>Gunneridae</taxon>
        <taxon>Pentapetalae</taxon>
        <taxon>asterids</taxon>
        <taxon>lamiids</taxon>
        <taxon>Solanales</taxon>
        <taxon>Solanaceae</taxon>
        <taxon>Solanoideae</taxon>
        <taxon>Solaneae</taxon>
        <taxon>Solanum</taxon>
    </lineage>
</organism>
<keyword evidence="2" id="KW-1185">Reference proteome</keyword>